<dbReference type="GO" id="GO:0004614">
    <property type="term" value="F:phosphoglucomutase activity"/>
    <property type="evidence" value="ECO:0007669"/>
    <property type="project" value="UniProtKB-EC"/>
</dbReference>
<sequence>MLEVLTANGVDVIVQENNGFTPTPAVSNAILVHNKKGGPLADGIVITRHTTRRKMVVSSTIRQTAARLIPTSPKWWKTAPTNCWPRACRA</sequence>
<dbReference type="Gene3D" id="3.40.120.10">
    <property type="entry name" value="Alpha-D-Glucose-1,6-Bisphosphate, subunit A, domain 3"/>
    <property type="match status" value="1"/>
</dbReference>
<name>A0A377Z7G0_KLEPO</name>
<evidence type="ECO:0000313" key="2">
    <source>
        <dbReference type="Proteomes" id="UP000254487"/>
    </source>
</evidence>
<dbReference type="AlphaFoldDB" id="A0A377Z7G0"/>
<proteinExistence type="predicted"/>
<organism evidence="1 2">
    <name type="scientific">Klebsiella pneumoniae subsp. ozaenae</name>
    <dbReference type="NCBI Taxonomy" id="574"/>
    <lineage>
        <taxon>Bacteria</taxon>
        <taxon>Pseudomonadati</taxon>
        <taxon>Pseudomonadota</taxon>
        <taxon>Gammaproteobacteria</taxon>
        <taxon>Enterobacterales</taxon>
        <taxon>Enterobacteriaceae</taxon>
        <taxon>Klebsiella/Raoultella group</taxon>
        <taxon>Klebsiella</taxon>
        <taxon>Klebsiella pneumoniae complex</taxon>
    </lineage>
</organism>
<dbReference type="InterPro" id="IPR016055">
    <property type="entry name" value="A-D-PHexomutase_a/b/a-I/II/III"/>
</dbReference>
<accession>A0A377Z7G0</accession>
<protein>
    <submittedName>
        <fullName evidence="1">Phosphoglucomutase</fullName>
        <ecNumber evidence="1">5.4.2.2</ecNumber>
    </submittedName>
</protein>
<keyword evidence="1" id="KW-0413">Isomerase</keyword>
<dbReference type="GO" id="GO:0005975">
    <property type="term" value="P:carbohydrate metabolic process"/>
    <property type="evidence" value="ECO:0007669"/>
    <property type="project" value="InterPro"/>
</dbReference>
<dbReference type="SUPFAM" id="SSF53738">
    <property type="entry name" value="Phosphoglucomutase, first 3 domains"/>
    <property type="match status" value="1"/>
</dbReference>
<dbReference type="EMBL" id="UGLW01000003">
    <property type="protein sequence ID" value="STU62703.1"/>
    <property type="molecule type" value="Genomic_DNA"/>
</dbReference>
<reference evidence="1 2" key="1">
    <citation type="submission" date="2018-06" db="EMBL/GenBank/DDBJ databases">
        <authorList>
            <consortium name="Pathogen Informatics"/>
            <person name="Doyle S."/>
        </authorList>
    </citation>
    <scope>NUCLEOTIDE SEQUENCE [LARGE SCALE GENOMIC DNA]</scope>
    <source>
        <strain evidence="1 2">NCTC10313</strain>
    </source>
</reference>
<gene>
    <name evidence="1" type="primary">pgm_2</name>
    <name evidence="1" type="ORF">NCTC10313_02245</name>
</gene>
<evidence type="ECO:0000313" key="1">
    <source>
        <dbReference type="EMBL" id="STU62703.1"/>
    </source>
</evidence>
<dbReference type="Proteomes" id="UP000254487">
    <property type="component" value="Unassembled WGS sequence"/>
</dbReference>
<dbReference type="EC" id="5.4.2.2" evidence="1"/>